<reference evidence="1 2" key="1">
    <citation type="journal article" date="2016" name="Nat. Commun.">
        <title>Thousands of microbial genomes shed light on interconnected biogeochemical processes in an aquifer system.</title>
        <authorList>
            <person name="Anantharaman K."/>
            <person name="Brown C.T."/>
            <person name="Hug L.A."/>
            <person name="Sharon I."/>
            <person name="Castelle C.J."/>
            <person name="Probst A.J."/>
            <person name="Thomas B.C."/>
            <person name="Singh A."/>
            <person name="Wilkins M.J."/>
            <person name="Karaoz U."/>
            <person name="Brodie E.L."/>
            <person name="Williams K.H."/>
            <person name="Hubbard S.S."/>
            <person name="Banfield J.F."/>
        </authorList>
    </citation>
    <scope>NUCLEOTIDE SEQUENCE [LARGE SCALE GENOMIC DNA]</scope>
</reference>
<dbReference type="EMBL" id="MHLC01000023">
    <property type="protein sequence ID" value="OGZ00975.1"/>
    <property type="molecule type" value="Genomic_DNA"/>
</dbReference>
<comment type="caution">
    <text evidence="1">The sequence shown here is derived from an EMBL/GenBank/DDBJ whole genome shotgun (WGS) entry which is preliminary data.</text>
</comment>
<accession>A0A1G2CHW0</accession>
<sequence length="161" mass="17087">MTQRAGENGLVSKLSVKPELADWTVSVNDVVRTTLPPVPVTVMVELPVGVDDEAVRVMVVLQVGLQDVGPNDADAPAGRPDAVNDTDCVGLDTSVAVIVLVTDDPWTTERLPAFESEKSNTGLSTLTVIAVEVVWLPAASRARAAKVWDPFVALVVSQDML</sequence>
<name>A0A1G2CHW0_9BACT</name>
<evidence type="ECO:0000313" key="2">
    <source>
        <dbReference type="Proteomes" id="UP000178495"/>
    </source>
</evidence>
<gene>
    <name evidence="1" type="ORF">A3A43_02870</name>
</gene>
<protein>
    <submittedName>
        <fullName evidence="1">Uncharacterized protein</fullName>
    </submittedName>
</protein>
<organism evidence="1 2">
    <name type="scientific">Candidatus Liptonbacteria bacterium RIFCSPLOWO2_01_FULL_56_20</name>
    <dbReference type="NCBI Taxonomy" id="1798652"/>
    <lineage>
        <taxon>Bacteria</taxon>
        <taxon>Candidatus Liptoniibacteriota</taxon>
    </lineage>
</organism>
<evidence type="ECO:0000313" key="1">
    <source>
        <dbReference type="EMBL" id="OGZ00975.1"/>
    </source>
</evidence>
<dbReference type="Proteomes" id="UP000178495">
    <property type="component" value="Unassembled WGS sequence"/>
</dbReference>
<dbReference type="AlphaFoldDB" id="A0A1G2CHW0"/>
<proteinExistence type="predicted"/>